<evidence type="ECO:0000313" key="3">
    <source>
        <dbReference type="Proteomes" id="UP000256899"/>
    </source>
</evidence>
<dbReference type="EMBL" id="QUOT01000001">
    <property type="protein sequence ID" value="REL32034.1"/>
    <property type="molecule type" value="Genomic_DNA"/>
</dbReference>
<reference evidence="3" key="1">
    <citation type="submission" date="2018-08" db="EMBL/GenBank/DDBJ databases">
        <title>Thalassotalea euphylliae genome.</title>
        <authorList>
            <person name="Summers S."/>
            <person name="Rice S.A."/>
            <person name="Freckelton M.L."/>
            <person name="Nedved B.T."/>
            <person name="Hadfield M.G."/>
        </authorList>
    </citation>
    <scope>NUCLEOTIDE SEQUENCE [LARGE SCALE GENOMIC DNA]</scope>
    <source>
        <strain evidence="3">H3</strain>
    </source>
</reference>
<dbReference type="Pfam" id="PF01928">
    <property type="entry name" value="CYTH"/>
    <property type="match status" value="1"/>
</dbReference>
<dbReference type="PANTHER" id="PTHR39569">
    <property type="entry name" value="INORGANIC TRIPHOSPHATASE"/>
    <property type="match status" value="1"/>
</dbReference>
<protein>
    <submittedName>
        <fullName evidence="2">CYTH domain-containing protein</fullName>
    </submittedName>
</protein>
<keyword evidence="3" id="KW-1185">Reference proteome</keyword>
<dbReference type="InterPro" id="IPR039013">
    <property type="entry name" value="YgiF"/>
</dbReference>
<gene>
    <name evidence="2" type="ORF">DXX94_15655</name>
</gene>
<dbReference type="PANTHER" id="PTHR39569:SF1">
    <property type="entry name" value="INORGANIC TRIPHOSPHATASE"/>
    <property type="match status" value="1"/>
</dbReference>
<dbReference type="AlphaFoldDB" id="A0A3E0U5N6"/>
<dbReference type="PROSITE" id="PS51707">
    <property type="entry name" value="CYTH"/>
    <property type="match status" value="1"/>
</dbReference>
<dbReference type="SUPFAM" id="SSF55154">
    <property type="entry name" value="CYTH-like phosphatases"/>
    <property type="match status" value="1"/>
</dbReference>
<organism evidence="2 3">
    <name type="scientific">Thalassotalea euphylliae</name>
    <dbReference type="NCBI Taxonomy" id="1655234"/>
    <lineage>
        <taxon>Bacteria</taxon>
        <taxon>Pseudomonadati</taxon>
        <taxon>Pseudomonadota</taxon>
        <taxon>Gammaproteobacteria</taxon>
        <taxon>Alteromonadales</taxon>
        <taxon>Colwelliaceae</taxon>
        <taxon>Thalassotalea</taxon>
    </lineage>
</organism>
<name>A0A3E0U5N6_9GAMM</name>
<evidence type="ECO:0000313" key="2">
    <source>
        <dbReference type="EMBL" id="REL32034.1"/>
    </source>
</evidence>
<dbReference type="Gene3D" id="2.40.320.10">
    <property type="entry name" value="Hypothetical Protein Pfu-838710-001"/>
    <property type="match status" value="1"/>
</dbReference>
<evidence type="ECO:0000259" key="1">
    <source>
        <dbReference type="PROSITE" id="PS51707"/>
    </source>
</evidence>
<dbReference type="InterPro" id="IPR023577">
    <property type="entry name" value="CYTH_domain"/>
</dbReference>
<dbReference type="CDD" id="cd07756">
    <property type="entry name" value="CYTH-like_Pase_CHAD"/>
    <property type="match status" value="1"/>
</dbReference>
<dbReference type="GO" id="GO:0050355">
    <property type="term" value="F:inorganic triphosphate phosphatase activity"/>
    <property type="evidence" value="ECO:0007669"/>
    <property type="project" value="InterPro"/>
</dbReference>
<accession>A0A3E0U5N6</accession>
<dbReference type="Proteomes" id="UP000256899">
    <property type="component" value="Unassembled WGS sequence"/>
</dbReference>
<dbReference type="InterPro" id="IPR033469">
    <property type="entry name" value="CYTH-like_dom_sf"/>
</dbReference>
<sequence length="499" mass="56762">MSTEIELKYLVSDDNVVSQFTQLLNQHQLTFIQASRQLSNTYFDTNERTLREFDFGLRVRKADDYTEQTIKTAGIVVGGLHQRPEYNVAIEQNIPDLALFPSDIWPIAANVTELQNQLVAIFTTNFHRTSWRVEVSGSIIEVAYDRGEISAQGQILPINELELELVSGERDAIFVLAELLCQSFQLTPGRLSKAARGYMLWQEKAALKSEETISFQVPLNPELSVEKAMVIGLEHGLNCLQKAIAQSLAATELAHVKQVFEALSFIQQGLHLHQNLIESAKFEQFDTLLKHAIDSLSWLETAIHINDLTLKSGNYRKKLEYSNQLVSTLKIERSQFPSEEAIQQELMSATFNLLQLHLLKYVLEPVVKPVDKTRSLSEHAKTKLSTNLTAIKDVCGNKLQLSAQEYLVIQKHLFSSLHTGSWFGALYEQGSRTEYRRTWLDVFNGIEELATLNLLQQQLNGIEQSSQKLNRWLNTKVDNLLQVINQSYQAAVKVEPYWL</sequence>
<proteinExistence type="predicted"/>
<dbReference type="RefSeq" id="WP_116017328.1">
    <property type="nucleotide sequence ID" value="NZ_QUOT01000001.1"/>
</dbReference>
<dbReference type="SMART" id="SM01118">
    <property type="entry name" value="CYTH"/>
    <property type="match status" value="1"/>
</dbReference>
<feature type="domain" description="CYTH" evidence="1">
    <location>
        <begin position="2"/>
        <end position="204"/>
    </location>
</feature>
<comment type="caution">
    <text evidence="2">The sequence shown here is derived from an EMBL/GenBank/DDBJ whole genome shotgun (WGS) entry which is preliminary data.</text>
</comment>
<dbReference type="GO" id="GO:0046872">
    <property type="term" value="F:metal ion binding"/>
    <property type="evidence" value="ECO:0007669"/>
    <property type="project" value="TreeGrafter"/>
</dbReference>